<dbReference type="AlphaFoldDB" id="E3QZ58"/>
<sequence length="548" mass="59935">MAADLVEKAKGVSSEATSVVMQSALKERDKMFSRPGDAVRRKDGLVEDLVRSAAAGIGVISEALHHRKEKKANQLRQNDATKDPQPSDIPPQSRPDEVTSCLEAGDQEVTTLKTRSESPKDSQSSGSLAASFIRRHACPDGETVVNGKTLPLPVVLPQRRPEKRARGFVRAYAPVLAEVGVDQETFLDFIDTFNKALEPNPYINALNLAGFAGMAMPEPASMLFGFAVEYATEALLEGQSRYSSNAFLDRVNAQYFGPRGLVCLVVTWQPGIGDNQLVVNFEGDAAASRDETGPSERIASIATQKTSAGVYWQDMKKQMGERMKMSNGNFDRLEPAPLVFPADGDGAWSGSGIGAKKKKNALDRMEIWMEDISDKRAQTRWVEENSDNPSAGLTPKHDFRSRYADPRHPAASGDMVALVTGGRWVYTDKKNAKEGAAGSKSETDTRVGKSEEGDKGKKSKQDENGTTEKHGDNVGISDRVADSEKQQRGDGDRKSGKSKDEKAKKAKDKKAKEAKAKAKRELSGKHEDWFSSLFQKVTTVFRSAMIFR</sequence>
<accession>E3QZ58</accession>
<gene>
    <name evidence="2" type="ORF">GLRG_11290</name>
</gene>
<dbReference type="GeneID" id="24416655"/>
<evidence type="ECO:0000313" key="3">
    <source>
        <dbReference type="Proteomes" id="UP000008782"/>
    </source>
</evidence>
<feature type="region of interest" description="Disordered" evidence="1">
    <location>
        <begin position="431"/>
        <end position="525"/>
    </location>
</feature>
<dbReference type="RefSeq" id="XP_008100166.1">
    <property type="nucleotide sequence ID" value="XM_008101975.1"/>
</dbReference>
<reference evidence="3" key="1">
    <citation type="journal article" date="2012" name="Nat. Genet.">
        <title>Lifestyle transitions in plant pathogenic Colletotrichum fungi deciphered by genome and transcriptome analyses.</title>
        <authorList>
            <person name="O'Connell R.J."/>
            <person name="Thon M.R."/>
            <person name="Hacquard S."/>
            <person name="Amyotte S.G."/>
            <person name="Kleemann J."/>
            <person name="Torres M.F."/>
            <person name="Damm U."/>
            <person name="Buiate E.A."/>
            <person name="Epstein L."/>
            <person name="Alkan N."/>
            <person name="Altmueller J."/>
            <person name="Alvarado-Balderrama L."/>
            <person name="Bauser C.A."/>
            <person name="Becker C."/>
            <person name="Birren B.W."/>
            <person name="Chen Z."/>
            <person name="Choi J."/>
            <person name="Crouch J.A."/>
            <person name="Duvick J.P."/>
            <person name="Farman M.A."/>
            <person name="Gan P."/>
            <person name="Heiman D."/>
            <person name="Henrissat B."/>
            <person name="Howard R.J."/>
            <person name="Kabbage M."/>
            <person name="Koch C."/>
            <person name="Kracher B."/>
            <person name="Kubo Y."/>
            <person name="Law A.D."/>
            <person name="Lebrun M.-H."/>
            <person name="Lee Y.-H."/>
            <person name="Miyara I."/>
            <person name="Moore N."/>
            <person name="Neumann U."/>
            <person name="Nordstroem K."/>
            <person name="Panaccione D.G."/>
            <person name="Panstruga R."/>
            <person name="Place M."/>
            <person name="Proctor R.H."/>
            <person name="Prusky D."/>
            <person name="Rech G."/>
            <person name="Reinhardt R."/>
            <person name="Rollins J.A."/>
            <person name="Rounsley S."/>
            <person name="Schardl C.L."/>
            <person name="Schwartz D.C."/>
            <person name="Shenoy N."/>
            <person name="Shirasu K."/>
            <person name="Sikhakolli U.R."/>
            <person name="Stueber K."/>
            <person name="Sukno S.A."/>
            <person name="Sweigard J.A."/>
            <person name="Takano Y."/>
            <person name="Takahara H."/>
            <person name="Trail F."/>
            <person name="van der Does H.C."/>
            <person name="Voll L.M."/>
            <person name="Will I."/>
            <person name="Young S."/>
            <person name="Zeng Q."/>
            <person name="Zhang J."/>
            <person name="Zhou S."/>
            <person name="Dickman M.B."/>
            <person name="Schulze-Lefert P."/>
            <person name="Ver Loren van Themaat E."/>
            <person name="Ma L.-J."/>
            <person name="Vaillancourt L.J."/>
        </authorList>
    </citation>
    <scope>NUCLEOTIDE SEQUENCE [LARGE SCALE GENOMIC DNA]</scope>
    <source>
        <strain evidence="3">M1.001 / M2 / FGSC 10212</strain>
    </source>
</reference>
<feature type="compositionally biased region" description="Basic and acidic residues" evidence="1">
    <location>
        <begin position="510"/>
        <end position="525"/>
    </location>
</feature>
<dbReference type="InterPro" id="IPR053221">
    <property type="entry name" value="Burnettramic_acid_biosynth"/>
</dbReference>
<evidence type="ECO:0000256" key="1">
    <source>
        <dbReference type="SAM" id="MobiDB-lite"/>
    </source>
</evidence>
<evidence type="ECO:0000313" key="2">
    <source>
        <dbReference type="EMBL" id="EFQ36146.1"/>
    </source>
</evidence>
<dbReference type="Proteomes" id="UP000008782">
    <property type="component" value="Unassembled WGS sequence"/>
</dbReference>
<evidence type="ECO:0008006" key="4">
    <source>
        <dbReference type="Google" id="ProtNLM"/>
    </source>
</evidence>
<feature type="compositionally biased region" description="Basic and acidic residues" evidence="1">
    <location>
        <begin position="441"/>
        <end position="472"/>
    </location>
</feature>
<name>E3QZ58_COLGM</name>
<feature type="region of interest" description="Disordered" evidence="1">
    <location>
        <begin position="64"/>
        <end position="98"/>
    </location>
</feature>
<keyword evidence="3" id="KW-1185">Reference proteome</keyword>
<dbReference type="VEuPathDB" id="FungiDB:GLRG_11290"/>
<feature type="compositionally biased region" description="Basic and acidic residues" evidence="1">
    <location>
        <begin position="479"/>
        <end position="503"/>
    </location>
</feature>
<proteinExistence type="predicted"/>
<dbReference type="OrthoDB" id="3433125at2759"/>
<dbReference type="PANTHER" id="PTHR38887">
    <property type="entry name" value="CHROMOSOME 21, WHOLE GENOME SHOTGUN SEQUENCE"/>
    <property type="match status" value="1"/>
</dbReference>
<organism evidence="3">
    <name type="scientific">Colletotrichum graminicola (strain M1.001 / M2 / FGSC 10212)</name>
    <name type="common">Maize anthracnose fungus</name>
    <name type="synonym">Glomerella graminicola</name>
    <dbReference type="NCBI Taxonomy" id="645133"/>
    <lineage>
        <taxon>Eukaryota</taxon>
        <taxon>Fungi</taxon>
        <taxon>Dikarya</taxon>
        <taxon>Ascomycota</taxon>
        <taxon>Pezizomycotina</taxon>
        <taxon>Sordariomycetes</taxon>
        <taxon>Hypocreomycetidae</taxon>
        <taxon>Glomerellales</taxon>
        <taxon>Glomerellaceae</taxon>
        <taxon>Colletotrichum</taxon>
        <taxon>Colletotrichum graminicola species complex</taxon>
    </lineage>
</organism>
<dbReference type="EMBL" id="GG697411">
    <property type="protein sequence ID" value="EFQ36146.1"/>
    <property type="molecule type" value="Genomic_DNA"/>
</dbReference>
<dbReference type="HOGENOM" id="CLU_023303_1_0_1"/>
<dbReference type="PANTHER" id="PTHR38887:SF1">
    <property type="entry name" value="RAS MODIFICATION PROTEIN ERF4"/>
    <property type="match status" value="1"/>
</dbReference>
<feature type="compositionally biased region" description="Basic and acidic residues" evidence="1">
    <location>
        <begin position="395"/>
        <end position="408"/>
    </location>
</feature>
<feature type="region of interest" description="Disordered" evidence="1">
    <location>
        <begin position="109"/>
        <end position="128"/>
    </location>
</feature>
<protein>
    <recommendedName>
        <fullName evidence="4">FAD binding domain-containing protein</fullName>
    </recommendedName>
</protein>
<dbReference type="eggNOG" id="ENOG502S0G3">
    <property type="taxonomic scope" value="Eukaryota"/>
</dbReference>
<feature type="region of interest" description="Disordered" evidence="1">
    <location>
        <begin position="379"/>
        <end position="410"/>
    </location>
</feature>